<proteinExistence type="predicted"/>
<reference evidence="1 2" key="1">
    <citation type="journal article" date="2005" name="J. Bacteriol.">
        <title>Insights into genome plasticity and pathogenicity of the plant pathogenic Bacterium Xanthomonas campestris pv. vesicatoria revealed by the complete genome sequence.</title>
        <authorList>
            <person name="Thieme F."/>
            <person name="Koebnik R."/>
            <person name="Bekel T."/>
            <person name="Berger C."/>
            <person name="Boch J."/>
            <person name="Buettner D."/>
            <person name="Caldana C."/>
            <person name="Gaigalat L."/>
            <person name="Goesmann A."/>
            <person name="Kay S."/>
            <person name="Kirchner O."/>
            <person name="Lanz C."/>
            <person name="Linke B."/>
            <person name="McHardy A.C."/>
            <person name="Meyer F."/>
            <person name="Mittenhuber G."/>
            <person name="Nies D.H."/>
            <person name="Niesbach-Kloesgen U."/>
            <person name="Patschkowski T."/>
            <person name="Rueckert C."/>
            <person name="Rupp O."/>
            <person name="Schneicker S."/>
            <person name="Schuster S.C."/>
            <person name="Vorhoelter F.J."/>
            <person name="Weber E."/>
            <person name="Puehler A."/>
            <person name="Bonas U."/>
            <person name="Bartels D."/>
            <person name="Kaiser O."/>
        </authorList>
    </citation>
    <scope>NUCLEOTIDE SEQUENCE [LARGE SCALE GENOMIC DNA]</scope>
    <source>
        <strain evidence="1 2">85-10</strain>
    </source>
</reference>
<protein>
    <submittedName>
        <fullName evidence="1">Uncharacterized protein</fullName>
    </submittedName>
</protein>
<dbReference type="AlphaFoldDB" id="Q3BWG9"/>
<gene>
    <name evidence="1" type="ordered locus">XCV1163</name>
</gene>
<evidence type="ECO:0000313" key="2">
    <source>
        <dbReference type="Proteomes" id="UP000007069"/>
    </source>
</evidence>
<dbReference type="Proteomes" id="UP000007069">
    <property type="component" value="Chromosome"/>
</dbReference>
<name>Q3BWG9_XANE5</name>
<dbReference type="KEGG" id="xcv:XCV1163"/>
<accession>Q3BWG9</accession>
<dbReference type="EMBL" id="AM039952">
    <property type="protein sequence ID" value="CAJ22794.1"/>
    <property type="molecule type" value="Genomic_DNA"/>
</dbReference>
<organism evidence="2">
    <name type="scientific">Xanthomonas euvesicatoria pv. vesicatoria (strain 85-10)</name>
    <name type="common">Xanthomonas campestris pv. vesicatoria</name>
    <dbReference type="NCBI Taxonomy" id="316273"/>
    <lineage>
        <taxon>Bacteria</taxon>
        <taxon>Pseudomonadati</taxon>
        <taxon>Pseudomonadota</taxon>
        <taxon>Gammaproteobacteria</taxon>
        <taxon>Lysobacterales</taxon>
        <taxon>Lysobacteraceae</taxon>
        <taxon>Xanthomonas</taxon>
    </lineage>
</organism>
<dbReference type="HOGENOM" id="CLU_2208983_0_0_6"/>
<evidence type="ECO:0000313" key="1">
    <source>
        <dbReference type="EMBL" id="CAJ22794.1"/>
    </source>
</evidence>
<sequence>MAADQLKAGHFARVLPWIDCLAFDGRDDRTSEALQASRSPAACARRHDVVRRSLQARLPDHCAHRQSAIASLASSARLPPIGKQPRRRIGAISQMRSVVILAFSHCE</sequence>